<comment type="similarity">
    <text evidence="1">Belongs to the NifZ family.</text>
</comment>
<name>A0A251X8V2_9GAMM</name>
<accession>A0A251X8V2</accession>
<evidence type="ECO:0000313" key="4">
    <source>
        <dbReference type="Proteomes" id="UP000194798"/>
    </source>
</evidence>
<dbReference type="GO" id="GO:0009399">
    <property type="term" value="P:nitrogen fixation"/>
    <property type="evidence" value="ECO:0007669"/>
    <property type="project" value="InterPro"/>
</dbReference>
<dbReference type="InterPro" id="IPR007415">
    <property type="entry name" value="Nitrogenase_MoFe_mat_NifZ"/>
</dbReference>
<dbReference type="AlphaFoldDB" id="A0A251X8V2"/>
<dbReference type="RefSeq" id="WP_086488270.1">
    <property type="nucleotide sequence ID" value="NZ_MSLT01000012.1"/>
</dbReference>
<evidence type="ECO:0000256" key="1">
    <source>
        <dbReference type="ARBA" id="ARBA00008027"/>
    </source>
</evidence>
<keyword evidence="2" id="KW-0535">Nitrogen fixation</keyword>
<dbReference type="EMBL" id="MSLT01000012">
    <property type="protein sequence ID" value="OUD14489.1"/>
    <property type="molecule type" value="Genomic_DNA"/>
</dbReference>
<gene>
    <name evidence="3" type="ORF">TPSD3_09310</name>
</gene>
<dbReference type="OrthoDB" id="9181363at2"/>
<proteinExistence type="inferred from homology"/>
<dbReference type="Proteomes" id="UP000194798">
    <property type="component" value="Unassembled WGS sequence"/>
</dbReference>
<evidence type="ECO:0000313" key="3">
    <source>
        <dbReference type="EMBL" id="OUD14489.1"/>
    </source>
</evidence>
<reference evidence="3 4" key="1">
    <citation type="submission" date="2016-12" db="EMBL/GenBank/DDBJ databases">
        <title>Thioflexothrix psekupsii D3 genome sequencing and assembly.</title>
        <authorList>
            <person name="Fomenkov A."/>
            <person name="Vincze T."/>
            <person name="Grabovich M."/>
            <person name="Anton B.P."/>
            <person name="Dubinina G."/>
            <person name="Orlova M."/>
            <person name="Belousova E."/>
            <person name="Roberts R.J."/>
        </authorList>
    </citation>
    <scope>NUCLEOTIDE SEQUENCE [LARGE SCALE GENOMIC DNA]</scope>
    <source>
        <strain evidence="3">D3</strain>
    </source>
</reference>
<evidence type="ECO:0000256" key="2">
    <source>
        <dbReference type="ARBA" id="ARBA00023231"/>
    </source>
</evidence>
<protein>
    <submittedName>
        <fullName evidence="3">Nitrogen fixation protein NifZ</fullName>
    </submittedName>
</protein>
<organism evidence="3 4">
    <name type="scientific">Thioflexithrix psekupsensis</name>
    <dbReference type="NCBI Taxonomy" id="1570016"/>
    <lineage>
        <taxon>Bacteria</taxon>
        <taxon>Pseudomonadati</taxon>
        <taxon>Pseudomonadota</taxon>
        <taxon>Gammaproteobacteria</taxon>
        <taxon>Thiotrichales</taxon>
        <taxon>Thioflexithrix</taxon>
    </lineage>
</organism>
<dbReference type="Pfam" id="PF04319">
    <property type="entry name" value="NifZ"/>
    <property type="match status" value="1"/>
</dbReference>
<sequence length="102" mass="11004">MSVQQLQPGDVVYARVDLYNDEGSIPELPEGAMIATVGTRGVVVNVGHLEQQPSLTLYLVRFEQKDQDNLLGPPTGCWPEELASEDELAALNVTSHSAGETP</sequence>
<comment type="caution">
    <text evidence="3">The sequence shown here is derived from an EMBL/GenBank/DDBJ whole genome shotgun (WGS) entry which is preliminary data.</text>
</comment>
<keyword evidence="4" id="KW-1185">Reference proteome</keyword>